<name>A0ABS2QJK1_9BACI</name>
<reference evidence="2 3" key="1">
    <citation type="submission" date="2021-01" db="EMBL/GenBank/DDBJ databases">
        <title>Genomic Encyclopedia of Type Strains, Phase IV (KMG-IV): sequencing the most valuable type-strain genomes for metagenomic binning, comparative biology and taxonomic classification.</title>
        <authorList>
            <person name="Goeker M."/>
        </authorList>
    </citation>
    <scope>NUCLEOTIDE SEQUENCE [LARGE SCALE GENOMIC DNA]</scope>
    <source>
        <strain evidence="2 3">DSM 105482</strain>
    </source>
</reference>
<evidence type="ECO:0000259" key="1">
    <source>
        <dbReference type="Pfam" id="PF06527"/>
    </source>
</evidence>
<dbReference type="Proteomes" id="UP000823486">
    <property type="component" value="Unassembled WGS sequence"/>
</dbReference>
<dbReference type="Pfam" id="PF06527">
    <property type="entry name" value="TniQ"/>
    <property type="match status" value="1"/>
</dbReference>
<proteinExistence type="predicted"/>
<comment type="caution">
    <text evidence="2">The sequence shown here is derived from an EMBL/GenBank/DDBJ whole genome shotgun (WGS) entry which is preliminary data.</text>
</comment>
<evidence type="ECO:0000313" key="2">
    <source>
        <dbReference type="EMBL" id="MBM7693348.1"/>
    </source>
</evidence>
<sequence length="148" mass="17378">MKKLIKCPPLLNGESLSSYVYRLSEDNYYESVFTFLKIINVPFSHWESNMLDEESCMRLSRLIDYNADELYQVSVNHFVKNTDSTLHKVGMLKQYVKYCPACKRYSKAKGAGYLRIYLSMSCSFYIRNISIFSTVSLTMRETVRNRNK</sequence>
<keyword evidence="3" id="KW-1185">Reference proteome</keyword>
<protein>
    <recommendedName>
        <fullName evidence="1">TniQ domain-containing protein</fullName>
    </recommendedName>
</protein>
<accession>A0ABS2QJK1</accession>
<dbReference type="RefSeq" id="WP_204544049.1">
    <property type="nucleotide sequence ID" value="NZ_JAFBFI010000012.1"/>
</dbReference>
<dbReference type="EMBL" id="JAFBFI010000012">
    <property type="protein sequence ID" value="MBM7693348.1"/>
    <property type="molecule type" value="Genomic_DNA"/>
</dbReference>
<organism evidence="2 3">
    <name type="scientific">Peribacillus deserti</name>
    <dbReference type="NCBI Taxonomy" id="673318"/>
    <lineage>
        <taxon>Bacteria</taxon>
        <taxon>Bacillati</taxon>
        <taxon>Bacillota</taxon>
        <taxon>Bacilli</taxon>
        <taxon>Bacillales</taxon>
        <taxon>Bacillaceae</taxon>
        <taxon>Peribacillus</taxon>
    </lineage>
</organism>
<feature type="domain" description="TniQ" evidence="1">
    <location>
        <begin position="8"/>
        <end position="107"/>
    </location>
</feature>
<dbReference type="InterPro" id="IPR009492">
    <property type="entry name" value="TniQ"/>
</dbReference>
<gene>
    <name evidence="2" type="ORF">JOC77_002788</name>
</gene>
<evidence type="ECO:0000313" key="3">
    <source>
        <dbReference type="Proteomes" id="UP000823486"/>
    </source>
</evidence>